<evidence type="ECO:0000256" key="13">
    <source>
        <dbReference type="SAM" id="Phobius"/>
    </source>
</evidence>
<dbReference type="PANTHER" id="PTHR22894">
    <property type="entry name" value="RING-TYPE DOMAIN-CONTAINING PROTEIN"/>
    <property type="match status" value="1"/>
</dbReference>
<dbReference type="GO" id="GO:0005789">
    <property type="term" value="C:endoplasmic reticulum membrane"/>
    <property type="evidence" value="ECO:0007669"/>
    <property type="project" value="UniProtKB-SubCell"/>
</dbReference>
<dbReference type="Pfam" id="PF06803">
    <property type="entry name" value="DUF1232"/>
    <property type="match status" value="1"/>
</dbReference>
<evidence type="ECO:0000313" key="15">
    <source>
        <dbReference type="EMBL" id="AIB05145.1"/>
    </source>
</evidence>
<dbReference type="SMART" id="SM00184">
    <property type="entry name" value="RING"/>
    <property type="match status" value="1"/>
</dbReference>
<evidence type="ECO:0000256" key="3">
    <source>
        <dbReference type="ARBA" id="ARBA00022692"/>
    </source>
</evidence>
<evidence type="ECO:0000256" key="12">
    <source>
        <dbReference type="PROSITE-ProRule" id="PRU00175"/>
    </source>
</evidence>
<dbReference type="InterPro" id="IPR001841">
    <property type="entry name" value="Znf_RING"/>
</dbReference>
<dbReference type="SUPFAM" id="SSF57850">
    <property type="entry name" value="RING/U-box"/>
    <property type="match status" value="1"/>
</dbReference>
<evidence type="ECO:0000313" key="16">
    <source>
        <dbReference type="EMBL" id="ONM11396.1"/>
    </source>
</evidence>
<evidence type="ECO:0000256" key="4">
    <source>
        <dbReference type="ARBA" id="ARBA00022723"/>
    </source>
</evidence>
<dbReference type="OMA" id="CRQEEQN"/>
<protein>
    <recommendedName>
        <fullName evidence="2">E3 ubiquitin-protein ligase RNF170</fullName>
    </recommendedName>
    <alternativeName>
        <fullName evidence="11">RING finger protein 170</fullName>
    </alternativeName>
    <alternativeName>
        <fullName evidence="10">RING-type E3 ubiquitin transferase RNF170</fullName>
    </alternativeName>
</protein>
<evidence type="ECO:0000256" key="10">
    <source>
        <dbReference type="ARBA" id="ARBA00030110"/>
    </source>
</evidence>
<organism evidence="15">
    <name type="scientific">Zea mays</name>
    <name type="common">Maize</name>
    <dbReference type="NCBI Taxonomy" id="4577"/>
    <lineage>
        <taxon>Eukaryota</taxon>
        <taxon>Viridiplantae</taxon>
        <taxon>Streptophyta</taxon>
        <taxon>Embryophyta</taxon>
        <taxon>Tracheophyta</taxon>
        <taxon>Spermatophyta</taxon>
        <taxon>Magnoliopsida</taxon>
        <taxon>Liliopsida</taxon>
        <taxon>Poales</taxon>
        <taxon>Poaceae</taxon>
        <taxon>PACMAD clade</taxon>
        <taxon>Panicoideae</taxon>
        <taxon>Andropogonodae</taxon>
        <taxon>Andropogoneae</taxon>
        <taxon>Tripsacinae</taxon>
        <taxon>Zea</taxon>
    </lineage>
</organism>
<feature type="transmembrane region" description="Helical" evidence="13">
    <location>
        <begin position="133"/>
        <end position="151"/>
    </location>
</feature>
<dbReference type="PANTHER" id="PTHR22894:SF5">
    <property type="entry name" value="RING-TYPE DOMAIN-CONTAINING PROTEIN"/>
    <property type="match status" value="1"/>
</dbReference>
<evidence type="ECO:0000256" key="7">
    <source>
        <dbReference type="ARBA" id="ARBA00022833"/>
    </source>
</evidence>
<reference evidence="16" key="2">
    <citation type="submission" date="2015-12" db="EMBL/GenBank/DDBJ databases">
        <title>Update maize B73 reference genome by single molecule sequencing technologies.</title>
        <authorList>
            <consortium name="Maize Genome Sequencing Project"/>
            <person name="Ware D."/>
        </authorList>
    </citation>
    <scope>NUCLEOTIDE SEQUENCE [LARGE SCALE GENOMIC DNA]</scope>
    <source>
        <tissue evidence="16">Seedling</tissue>
    </source>
</reference>
<keyword evidence="8 13" id="KW-1133">Transmembrane helix</keyword>
<keyword evidence="9 13" id="KW-0472">Membrane</keyword>
<keyword evidence="4" id="KW-0479">Metal-binding</keyword>
<feature type="transmembrane region" description="Helical" evidence="13">
    <location>
        <begin position="171"/>
        <end position="191"/>
    </location>
</feature>
<dbReference type="InterPro" id="IPR027370">
    <property type="entry name" value="Znf-RING_euk"/>
</dbReference>
<keyword evidence="5 12" id="KW-0863">Zinc-finger</keyword>
<evidence type="ECO:0000256" key="8">
    <source>
        <dbReference type="ARBA" id="ARBA00022989"/>
    </source>
</evidence>
<comment type="subcellular location">
    <subcellularLocation>
        <location evidence="1">Endoplasmic reticulum membrane</location>
        <topology evidence="1">Multi-pass membrane protein</topology>
    </subcellularLocation>
</comment>
<dbReference type="InterPro" id="IPR017907">
    <property type="entry name" value="Znf_RING_CS"/>
</dbReference>
<evidence type="ECO:0000256" key="9">
    <source>
        <dbReference type="ARBA" id="ARBA00023136"/>
    </source>
</evidence>
<dbReference type="Gene3D" id="3.30.40.10">
    <property type="entry name" value="Zinc/RING finger domain, C3HC4 (zinc finger)"/>
    <property type="match status" value="1"/>
</dbReference>
<dbReference type="Pfam" id="PF13445">
    <property type="entry name" value="zf-RING_UBOX"/>
    <property type="match status" value="1"/>
</dbReference>
<keyword evidence="3 13" id="KW-0812">Transmembrane</keyword>
<dbReference type="InterPro" id="IPR010652">
    <property type="entry name" value="DUF1232"/>
</dbReference>
<name>A0A060D1J1_MAIZE</name>
<dbReference type="GO" id="GO:0061630">
    <property type="term" value="F:ubiquitin protein ligase activity"/>
    <property type="evidence" value="ECO:0007669"/>
    <property type="project" value="InterPro"/>
</dbReference>
<dbReference type="PROSITE" id="PS00518">
    <property type="entry name" value="ZF_RING_1"/>
    <property type="match status" value="1"/>
</dbReference>
<evidence type="ECO:0000256" key="6">
    <source>
        <dbReference type="ARBA" id="ARBA00022824"/>
    </source>
</evidence>
<reference evidence="15" key="1">
    <citation type="submission" date="2014-04" db="EMBL/GenBank/DDBJ databases">
        <title>The Maize TFome - Development of a transcription factor open reading frame collection for functional genomics.</title>
        <authorList>
            <person name="Burdo B."/>
            <person name="Gray J."/>
            <person name="Goetting-Minesky M.P."/>
            <person name="Wittler B."/>
            <person name="Hunt M."/>
            <person name="Li T."/>
            <person name="Velliquette D."/>
            <person name="Thomas J."/>
            <person name="Gentzel I."/>
            <person name="Dos Santos Brito M."/>
            <person name="Mejia-Guerra M.K."/>
            <person name="Connolly L.N."/>
            <person name="Qaisi D."/>
            <person name="Li W."/>
            <person name="Casas M.I."/>
            <person name="Doseff A.I."/>
            <person name="Grotewold E."/>
        </authorList>
    </citation>
    <scope>NUCLEOTIDE SEQUENCE</scope>
</reference>
<sequence length="196" mass="21931">MDSSTSAAAAGEAAVPPEDDVCSVCHDRFRIPCQANCSHWFCGECIIRVWNYGPPVQACKCPICRRLINLLVPAALSGQEDGPQAQRILGEIQHYNCIFGGAPRSLTQRLQDLPFFIRRLFRELMDPQRTLPLVFRARMLMMVALSAIYVLSPVDILPESMLGLFGFVDDLLILLIVFLHLAAVYRSLLLYRHGGQ</sequence>
<evidence type="ECO:0000256" key="11">
    <source>
        <dbReference type="ARBA" id="ARBA00031107"/>
    </source>
</evidence>
<feature type="domain" description="RING-type" evidence="14">
    <location>
        <begin position="22"/>
        <end position="65"/>
    </location>
</feature>
<dbReference type="InterPro" id="IPR038896">
    <property type="entry name" value="RNF170"/>
</dbReference>
<feature type="non-terminal residue" evidence="15">
    <location>
        <position position="196"/>
    </location>
</feature>
<gene>
    <name evidence="15" type="primary">mTRF24</name>
    <name evidence="16" type="ORF">ZEAMMB73_Zm00001d034784</name>
</gene>
<dbReference type="EMBL" id="CM007647">
    <property type="protein sequence ID" value="ONM11396.1"/>
    <property type="molecule type" value="Genomic_DNA"/>
</dbReference>
<evidence type="ECO:0000256" key="2">
    <source>
        <dbReference type="ARBA" id="ARBA00014068"/>
    </source>
</evidence>
<keyword evidence="6" id="KW-0256">Endoplasmic reticulum</keyword>
<evidence type="ECO:0000259" key="14">
    <source>
        <dbReference type="PROSITE" id="PS50089"/>
    </source>
</evidence>
<accession>A0A060D1J1</accession>
<proteinExistence type="evidence at transcript level"/>
<dbReference type="InterPro" id="IPR013083">
    <property type="entry name" value="Znf_RING/FYVE/PHD"/>
</dbReference>
<evidence type="ECO:0000256" key="1">
    <source>
        <dbReference type="ARBA" id="ARBA00004477"/>
    </source>
</evidence>
<dbReference type="HOGENOM" id="CLU_072335_2_1_1"/>
<evidence type="ECO:0000256" key="5">
    <source>
        <dbReference type="ARBA" id="ARBA00022771"/>
    </source>
</evidence>
<dbReference type="OrthoDB" id="9049620at2759"/>
<dbReference type="EMBL" id="KJ727654">
    <property type="protein sequence ID" value="AIB05145.1"/>
    <property type="molecule type" value="mRNA"/>
</dbReference>
<dbReference type="AlphaFoldDB" id="A0A060D1J1"/>
<dbReference type="GO" id="GO:0008270">
    <property type="term" value="F:zinc ion binding"/>
    <property type="evidence" value="ECO:0007669"/>
    <property type="project" value="UniProtKB-KW"/>
</dbReference>
<dbReference type="PROSITE" id="PS50089">
    <property type="entry name" value="ZF_RING_2"/>
    <property type="match status" value="1"/>
</dbReference>
<keyword evidence="7" id="KW-0862">Zinc</keyword>